<reference evidence="7" key="1">
    <citation type="journal article" date="2012" name="Proc. Natl. Acad. Sci. U.S.A.">
        <title>Genome sequence of the button mushroom Agaricus bisporus reveals mechanisms governing adaptation to a humic-rich ecological niche.</title>
        <authorList>
            <person name="Morin E."/>
            <person name="Kohler A."/>
            <person name="Baker A.R."/>
            <person name="Foulongne-Oriol M."/>
            <person name="Lombard V."/>
            <person name="Nagy L.G."/>
            <person name="Ohm R.A."/>
            <person name="Patyshakuliyeva A."/>
            <person name="Brun A."/>
            <person name="Aerts A.L."/>
            <person name="Bailey A.M."/>
            <person name="Billette C."/>
            <person name="Coutinho P.M."/>
            <person name="Deakin G."/>
            <person name="Doddapaneni H."/>
            <person name="Floudas D."/>
            <person name="Grimwood J."/>
            <person name="Hilden K."/>
            <person name="Kuees U."/>
            <person name="LaButti K.M."/>
            <person name="Lapidus A."/>
            <person name="Lindquist E.A."/>
            <person name="Lucas S.M."/>
            <person name="Murat C."/>
            <person name="Riley R.W."/>
            <person name="Salamov A.A."/>
            <person name="Schmutz J."/>
            <person name="Subramanian V."/>
            <person name="Woesten H.A.B."/>
            <person name="Xu J."/>
            <person name="Eastwood D.C."/>
            <person name="Foster G.D."/>
            <person name="Sonnenberg A.S."/>
            <person name="Cullen D."/>
            <person name="de Vries R.P."/>
            <person name="Lundell T."/>
            <person name="Hibbett D.S."/>
            <person name="Henrissat B."/>
            <person name="Burton K.S."/>
            <person name="Kerrigan R.W."/>
            <person name="Challen M.P."/>
            <person name="Grigoriev I.V."/>
            <person name="Martin F."/>
        </authorList>
    </citation>
    <scope>NUCLEOTIDE SEQUENCE [LARGE SCALE GENOMIC DNA]</scope>
    <source>
        <strain evidence="7">JB137-S8 / ATCC MYA-4627 / FGSC 10392</strain>
    </source>
</reference>
<keyword evidence="3" id="KW-0804">Transcription</keyword>
<dbReference type="KEGG" id="abp:AGABI1DRAFT105375"/>
<dbReference type="OrthoDB" id="5836119at2759"/>
<dbReference type="FunCoup" id="K5Y2A7">
    <property type="interactions" value="39"/>
</dbReference>
<dbReference type="OMA" id="GTWDKTV"/>
<dbReference type="AlphaFoldDB" id="K5Y2A7"/>
<feature type="compositionally biased region" description="Acidic residues" evidence="5">
    <location>
        <begin position="159"/>
        <end position="172"/>
    </location>
</feature>
<feature type="compositionally biased region" description="Low complexity" evidence="5">
    <location>
        <begin position="121"/>
        <end position="133"/>
    </location>
</feature>
<feature type="region of interest" description="Disordered" evidence="5">
    <location>
        <begin position="279"/>
        <end position="320"/>
    </location>
</feature>
<comment type="subcellular location">
    <subcellularLocation>
        <location evidence="1">Nucleus</location>
    </subcellularLocation>
</comment>
<dbReference type="eggNOG" id="KOG3122">
    <property type="taxonomic scope" value="Eukaryota"/>
</dbReference>
<feature type="compositionally biased region" description="Gly residues" evidence="5">
    <location>
        <begin position="71"/>
        <end position="82"/>
    </location>
</feature>
<evidence type="ECO:0000256" key="3">
    <source>
        <dbReference type="ARBA" id="ARBA00023163"/>
    </source>
</evidence>
<feature type="compositionally biased region" description="Basic and acidic residues" evidence="5">
    <location>
        <begin position="148"/>
        <end position="158"/>
    </location>
</feature>
<gene>
    <name evidence="6" type="ORF">AGABI1DRAFT_105375</name>
</gene>
<dbReference type="InterPro" id="IPR007811">
    <property type="entry name" value="RPC4"/>
</dbReference>
<keyword evidence="7" id="KW-1185">Reference proteome</keyword>
<organism evidence="6 7">
    <name type="scientific">Agaricus bisporus var. burnettii (strain JB137-S8 / ATCC MYA-4627 / FGSC 10392)</name>
    <name type="common">White button mushroom</name>
    <dbReference type="NCBI Taxonomy" id="597362"/>
    <lineage>
        <taxon>Eukaryota</taxon>
        <taxon>Fungi</taxon>
        <taxon>Dikarya</taxon>
        <taxon>Basidiomycota</taxon>
        <taxon>Agaricomycotina</taxon>
        <taxon>Agaricomycetes</taxon>
        <taxon>Agaricomycetidae</taxon>
        <taxon>Agaricales</taxon>
        <taxon>Agaricineae</taxon>
        <taxon>Agaricaceae</taxon>
        <taxon>Agaricus</taxon>
    </lineage>
</organism>
<evidence type="ECO:0008006" key="8">
    <source>
        <dbReference type="Google" id="ProtNLM"/>
    </source>
</evidence>
<sequence>MPETPSGSSTPKGIGNFVKKQSEVTRQGTQKLKFTPTLPARRKKDEVKPEPTPQAVPETSTAAARGRGRGRGAADGGAGSGRGRGRGAPPPVEMTASGPFAMGPTLAGNQTRRPAPRADFTPAVPTASSSSVALGQNLTRTTAPTLKGLDKGKAKVKEEEEEVYSDPDEGVEIIDMNNIGHMDWMAPESLREERKQEKVKIDSDVADTRNALDLSESEGEEELEDLIEDFAAKNDLDTDSTLREDRLYFFQFPAPFPKFTNPTSDLHHTAAPAELVAPQMQAESSTKRVSFAPDTKQPTTPSSSRPSTAPPSELPKEEPIDGVIGQLEVYKSGAVKIRLANGILFDVSAATQPSFLQQVVHLDMENKHLTVLGEVNKQFVASPDIDSLLNGMERKDAVGPTFEGEEDLIKMGIA</sequence>
<dbReference type="PANTHER" id="PTHR13408:SF0">
    <property type="entry name" value="DNA-DIRECTED RNA POLYMERASE III SUBUNIT RPC4"/>
    <property type="match status" value="1"/>
</dbReference>
<keyword evidence="4" id="KW-0539">Nucleus</keyword>
<feature type="compositionally biased region" description="Low complexity" evidence="5">
    <location>
        <begin position="298"/>
        <end position="307"/>
    </location>
</feature>
<evidence type="ECO:0000313" key="7">
    <source>
        <dbReference type="Proteomes" id="UP000008493"/>
    </source>
</evidence>
<dbReference type="GO" id="GO:0005666">
    <property type="term" value="C:RNA polymerase III complex"/>
    <property type="evidence" value="ECO:0007669"/>
    <property type="project" value="InterPro"/>
</dbReference>
<dbReference type="GO" id="GO:0042797">
    <property type="term" value="P:tRNA transcription by RNA polymerase III"/>
    <property type="evidence" value="ECO:0007669"/>
    <property type="project" value="TreeGrafter"/>
</dbReference>
<evidence type="ECO:0000256" key="5">
    <source>
        <dbReference type="SAM" id="MobiDB-lite"/>
    </source>
</evidence>
<protein>
    <recommendedName>
        <fullName evidence="8">DNA-directed RNA polymerase III subunit RPC4</fullName>
    </recommendedName>
</protein>
<evidence type="ECO:0000256" key="4">
    <source>
        <dbReference type="ARBA" id="ARBA00023242"/>
    </source>
</evidence>
<dbReference type="EMBL" id="JH971387">
    <property type="protein sequence ID" value="EKM81990.1"/>
    <property type="molecule type" value="Genomic_DNA"/>
</dbReference>
<proteinExistence type="predicted"/>
<feature type="compositionally biased region" description="Polar residues" evidence="5">
    <location>
        <begin position="1"/>
        <end position="11"/>
    </location>
</feature>
<dbReference type="PANTHER" id="PTHR13408">
    <property type="entry name" value="DNA-DIRECTED RNA POLYMERASE III"/>
    <property type="match status" value="1"/>
</dbReference>
<feature type="region of interest" description="Disordered" evidence="5">
    <location>
        <begin position="1"/>
        <end position="172"/>
    </location>
</feature>
<dbReference type="HOGENOM" id="CLU_033578_0_0_1"/>
<dbReference type="GeneID" id="18822132"/>
<keyword evidence="2" id="KW-0240">DNA-directed RNA polymerase</keyword>
<evidence type="ECO:0000256" key="2">
    <source>
        <dbReference type="ARBA" id="ARBA00022478"/>
    </source>
</evidence>
<name>K5Y2A7_AGABU</name>
<dbReference type="Proteomes" id="UP000008493">
    <property type="component" value="Unassembled WGS sequence"/>
</dbReference>
<dbReference type="RefSeq" id="XP_007327744.1">
    <property type="nucleotide sequence ID" value="XM_007327682.1"/>
</dbReference>
<evidence type="ECO:0000313" key="6">
    <source>
        <dbReference type="EMBL" id="EKM81990.1"/>
    </source>
</evidence>
<dbReference type="STRING" id="597362.K5Y2A7"/>
<dbReference type="InParanoid" id="K5Y2A7"/>
<dbReference type="GO" id="GO:0003677">
    <property type="term" value="F:DNA binding"/>
    <property type="evidence" value="ECO:0007669"/>
    <property type="project" value="InterPro"/>
</dbReference>
<dbReference type="Pfam" id="PF05132">
    <property type="entry name" value="RNA_pol_Rpc4"/>
    <property type="match status" value="1"/>
</dbReference>
<feature type="compositionally biased region" description="Polar residues" evidence="5">
    <location>
        <begin position="134"/>
        <end position="144"/>
    </location>
</feature>
<evidence type="ECO:0000256" key="1">
    <source>
        <dbReference type="ARBA" id="ARBA00004123"/>
    </source>
</evidence>
<accession>K5Y2A7</accession>